<dbReference type="AlphaFoldDB" id="A0A9D4K162"/>
<feature type="compositionally biased region" description="Basic and acidic residues" evidence="1">
    <location>
        <begin position="189"/>
        <end position="214"/>
    </location>
</feature>
<name>A0A9D4K162_DREPO</name>
<organism evidence="2 3">
    <name type="scientific">Dreissena polymorpha</name>
    <name type="common">Zebra mussel</name>
    <name type="synonym">Mytilus polymorpha</name>
    <dbReference type="NCBI Taxonomy" id="45954"/>
    <lineage>
        <taxon>Eukaryota</taxon>
        <taxon>Metazoa</taxon>
        <taxon>Spiralia</taxon>
        <taxon>Lophotrochozoa</taxon>
        <taxon>Mollusca</taxon>
        <taxon>Bivalvia</taxon>
        <taxon>Autobranchia</taxon>
        <taxon>Heteroconchia</taxon>
        <taxon>Euheterodonta</taxon>
        <taxon>Imparidentia</taxon>
        <taxon>Neoheterodontei</taxon>
        <taxon>Myida</taxon>
        <taxon>Dreissenoidea</taxon>
        <taxon>Dreissenidae</taxon>
        <taxon>Dreissena</taxon>
    </lineage>
</organism>
<feature type="compositionally biased region" description="Polar residues" evidence="1">
    <location>
        <begin position="157"/>
        <end position="175"/>
    </location>
</feature>
<feature type="compositionally biased region" description="Basic and acidic residues" evidence="1">
    <location>
        <begin position="115"/>
        <end position="141"/>
    </location>
</feature>
<evidence type="ECO:0000313" key="3">
    <source>
        <dbReference type="Proteomes" id="UP000828390"/>
    </source>
</evidence>
<feature type="compositionally biased region" description="Basic residues" evidence="1">
    <location>
        <begin position="54"/>
        <end position="67"/>
    </location>
</feature>
<feature type="compositionally biased region" description="Basic and acidic residues" evidence="1">
    <location>
        <begin position="88"/>
        <end position="105"/>
    </location>
</feature>
<dbReference type="Proteomes" id="UP000828390">
    <property type="component" value="Unassembled WGS sequence"/>
</dbReference>
<feature type="compositionally biased region" description="Basic and acidic residues" evidence="1">
    <location>
        <begin position="1"/>
        <end position="38"/>
    </location>
</feature>
<feature type="region of interest" description="Disordered" evidence="1">
    <location>
        <begin position="1"/>
        <end position="232"/>
    </location>
</feature>
<comment type="caution">
    <text evidence="2">The sequence shown here is derived from an EMBL/GenBank/DDBJ whole genome shotgun (WGS) entry which is preliminary data.</text>
</comment>
<accession>A0A9D4K162</accession>
<evidence type="ECO:0000313" key="2">
    <source>
        <dbReference type="EMBL" id="KAH3830629.1"/>
    </source>
</evidence>
<keyword evidence="3" id="KW-1185">Reference proteome</keyword>
<gene>
    <name evidence="2" type="ORF">DPMN_103874</name>
</gene>
<feature type="compositionally biased region" description="Low complexity" evidence="1">
    <location>
        <begin position="217"/>
        <end position="231"/>
    </location>
</feature>
<sequence length="246" mass="27912">MLKEAEEVKYGRSRSREAGSEKRGFMKPSDSGRYDEPTYSRGRFQRPRSGSRDRSRRSSSSHRRRSRSGSQDGSSRSRGHRSGSNERSSSDRSRPRRSRSQERNERRRKSRSSSRSKDSRERSLDRKGSNNNESDRLRDRQMSSFSGSLKGRFMKPSDTSGSNDRNRPSSRYNDSGNGGAPAWKKKEFHKPGEGQEELERMQVKAMSREGDHKRSAAARSDSTSSSSSGMSCLLPSVRDVELCLVD</sequence>
<evidence type="ECO:0000256" key="1">
    <source>
        <dbReference type="SAM" id="MobiDB-lite"/>
    </source>
</evidence>
<proteinExistence type="predicted"/>
<protein>
    <submittedName>
        <fullName evidence="2">Uncharacterized protein</fullName>
    </submittedName>
</protein>
<dbReference type="EMBL" id="JAIWYP010000004">
    <property type="protein sequence ID" value="KAH3830629.1"/>
    <property type="molecule type" value="Genomic_DNA"/>
</dbReference>
<reference evidence="2" key="1">
    <citation type="journal article" date="2019" name="bioRxiv">
        <title>The Genome of the Zebra Mussel, Dreissena polymorpha: A Resource for Invasive Species Research.</title>
        <authorList>
            <person name="McCartney M.A."/>
            <person name="Auch B."/>
            <person name="Kono T."/>
            <person name="Mallez S."/>
            <person name="Zhang Y."/>
            <person name="Obille A."/>
            <person name="Becker A."/>
            <person name="Abrahante J.E."/>
            <person name="Garbe J."/>
            <person name="Badalamenti J.P."/>
            <person name="Herman A."/>
            <person name="Mangelson H."/>
            <person name="Liachko I."/>
            <person name="Sullivan S."/>
            <person name="Sone E.D."/>
            <person name="Koren S."/>
            <person name="Silverstein K.A.T."/>
            <person name="Beckman K.B."/>
            <person name="Gohl D.M."/>
        </authorList>
    </citation>
    <scope>NUCLEOTIDE SEQUENCE</scope>
    <source>
        <strain evidence="2">Duluth1</strain>
        <tissue evidence="2">Whole animal</tissue>
    </source>
</reference>
<reference evidence="2" key="2">
    <citation type="submission" date="2020-11" db="EMBL/GenBank/DDBJ databases">
        <authorList>
            <person name="McCartney M.A."/>
            <person name="Auch B."/>
            <person name="Kono T."/>
            <person name="Mallez S."/>
            <person name="Becker A."/>
            <person name="Gohl D.M."/>
            <person name="Silverstein K.A.T."/>
            <person name="Koren S."/>
            <person name="Bechman K.B."/>
            <person name="Herman A."/>
            <person name="Abrahante J.E."/>
            <person name="Garbe J."/>
        </authorList>
    </citation>
    <scope>NUCLEOTIDE SEQUENCE</scope>
    <source>
        <strain evidence="2">Duluth1</strain>
        <tissue evidence="2">Whole animal</tissue>
    </source>
</reference>